<organism evidence="1 2">
    <name type="scientific">Cryoendolithus antarcticus</name>
    <dbReference type="NCBI Taxonomy" id="1507870"/>
    <lineage>
        <taxon>Eukaryota</taxon>
        <taxon>Fungi</taxon>
        <taxon>Dikarya</taxon>
        <taxon>Ascomycota</taxon>
        <taxon>Pezizomycotina</taxon>
        <taxon>Dothideomycetes</taxon>
        <taxon>Dothideomycetidae</taxon>
        <taxon>Cladosporiales</taxon>
        <taxon>Cladosporiaceae</taxon>
        <taxon>Cryoendolithus</taxon>
    </lineage>
</organism>
<comment type="caution">
    <text evidence="1">The sequence shown here is derived from an EMBL/GenBank/DDBJ whole genome shotgun (WGS) entry which is preliminary data.</text>
</comment>
<proteinExistence type="predicted"/>
<evidence type="ECO:0000313" key="1">
    <source>
        <dbReference type="EMBL" id="OQN99999.1"/>
    </source>
</evidence>
<name>A0A1V8SLP3_9PEZI</name>
<reference evidence="2" key="1">
    <citation type="submission" date="2017-03" db="EMBL/GenBank/DDBJ databases">
        <title>Genomes of endolithic fungi from Antarctica.</title>
        <authorList>
            <person name="Coleine C."/>
            <person name="Masonjones S."/>
            <person name="Stajich J.E."/>
        </authorList>
    </citation>
    <scope>NUCLEOTIDE SEQUENCE [LARGE SCALE GENOMIC DNA]</scope>
    <source>
        <strain evidence="2">CCFEE 5527</strain>
    </source>
</reference>
<dbReference type="SUPFAM" id="SSF51182">
    <property type="entry name" value="RmlC-like cupins"/>
    <property type="match status" value="1"/>
</dbReference>
<dbReference type="InterPro" id="IPR014710">
    <property type="entry name" value="RmlC-like_jellyroll"/>
</dbReference>
<protein>
    <recommendedName>
        <fullName evidence="3">Cupin 2 conserved barrel domain-containing protein</fullName>
    </recommendedName>
</protein>
<dbReference type="Proteomes" id="UP000192596">
    <property type="component" value="Unassembled WGS sequence"/>
</dbReference>
<dbReference type="STRING" id="1507870.A0A1V8SLP3"/>
<sequence length="226" mass="25891">MSLNPFKRTATADLDVLQQYKGIRTTQWVKPPSGKSVLEIQTTHTPRELQKVPEGKNYLTPPYHWHWYQDEYFNVTEGRYIFTLEGKDTTVSASDPQPVRIPATARHTFKVDDTHDGPCTVEISADAVAGSIEDEDVGINAKFFRNIYTYLDDCYLQNVEPSLPQLLLMLHSAEVSLAFPGPAWLMRQVSYAIGVVVGQWYGGWWLGLKSSYPEYWNEELESKKRR</sequence>
<dbReference type="AlphaFoldDB" id="A0A1V8SLP3"/>
<evidence type="ECO:0008006" key="3">
    <source>
        <dbReference type="Google" id="ProtNLM"/>
    </source>
</evidence>
<dbReference type="InParanoid" id="A0A1V8SLP3"/>
<dbReference type="EMBL" id="NAJO01000037">
    <property type="protein sequence ID" value="OQN99999.1"/>
    <property type="molecule type" value="Genomic_DNA"/>
</dbReference>
<accession>A0A1V8SLP3</accession>
<dbReference type="Gene3D" id="2.60.120.10">
    <property type="entry name" value="Jelly Rolls"/>
    <property type="match status" value="1"/>
</dbReference>
<evidence type="ECO:0000313" key="2">
    <source>
        <dbReference type="Proteomes" id="UP000192596"/>
    </source>
</evidence>
<dbReference type="InterPro" id="IPR011051">
    <property type="entry name" value="RmlC_Cupin_sf"/>
</dbReference>
<gene>
    <name evidence="1" type="ORF">B0A48_14204</name>
</gene>
<keyword evidence="2" id="KW-1185">Reference proteome</keyword>
<dbReference type="OrthoDB" id="9976870at2759"/>